<name>A0A061RT57_9CHLO</name>
<gene>
    <name evidence="1" type="ORF">TSPGSL018_21289</name>
</gene>
<evidence type="ECO:0000313" key="1">
    <source>
        <dbReference type="EMBL" id="JAC76057.1"/>
    </source>
</evidence>
<proteinExistence type="predicted"/>
<accession>A0A061RT57</accession>
<organism evidence="1">
    <name type="scientific">Tetraselmis sp. GSL018</name>
    <dbReference type="NCBI Taxonomy" id="582737"/>
    <lineage>
        <taxon>Eukaryota</taxon>
        <taxon>Viridiplantae</taxon>
        <taxon>Chlorophyta</taxon>
        <taxon>core chlorophytes</taxon>
        <taxon>Chlorodendrophyceae</taxon>
        <taxon>Chlorodendrales</taxon>
        <taxon>Chlorodendraceae</taxon>
        <taxon>Tetraselmis</taxon>
    </lineage>
</organism>
<reference evidence="1" key="1">
    <citation type="submission" date="2014-05" db="EMBL/GenBank/DDBJ databases">
        <title>The transcriptome of the halophilic microalga Tetraselmis sp. GSL018 isolated from the Great Salt Lake, Utah.</title>
        <authorList>
            <person name="Jinkerson R.E."/>
            <person name="D'Adamo S."/>
            <person name="Posewitz M.C."/>
        </authorList>
    </citation>
    <scope>NUCLEOTIDE SEQUENCE</scope>
    <source>
        <strain evidence="1">GSL018</strain>
    </source>
</reference>
<sequence>QSLRCAHIPPHATAVKRVGAPQTRHGAPQRVSLWKGKIVNAWGRRHAHS</sequence>
<dbReference type="AlphaFoldDB" id="A0A061RT57"/>
<feature type="non-terminal residue" evidence="1">
    <location>
        <position position="1"/>
    </location>
</feature>
<dbReference type="EMBL" id="GBEZ01009536">
    <property type="protein sequence ID" value="JAC76057.1"/>
    <property type="molecule type" value="Transcribed_RNA"/>
</dbReference>
<protein>
    <submittedName>
        <fullName evidence="1">Uncharacterized protein</fullName>
    </submittedName>
</protein>